<organism evidence="1 2">
    <name type="scientific">Microbulbifer variabilis</name>
    <dbReference type="NCBI Taxonomy" id="266805"/>
    <lineage>
        <taxon>Bacteria</taxon>
        <taxon>Pseudomonadati</taxon>
        <taxon>Pseudomonadota</taxon>
        <taxon>Gammaproteobacteria</taxon>
        <taxon>Cellvibrionales</taxon>
        <taxon>Microbulbiferaceae</taxon>
        <taxon>Microbulbifer</taxon>
    </lineage>
</organism>
<reference evidence="1" key="1">
    <citation type="submission" date="2022-02" db="EMBL/GenBank/DDBJ databases">
        <title>Coral-associated bacteria.</title>
        <authorList>
            <person name="Tang K."/>
            <person name="Wang X."/>
        </authorList>
    </citation>
    <scope>NUCLEOTIDE SEQUENCE</scope>
    <source>
        <strain evidence="1">SCSIO 43006</strain>
    </source>
</reference>
<evidence type="ECO:0000313" key="1">
    <source>
        <dbReference type="EMBL" id="USD21388.1"/>
    </source>
</evidence>
<dbReference type="SUPFAM" id="SSF52467">
    <property type="entry name" value="DHS-like NAD/FAD-binding domain"/>
    <property type="match status" value="1"/>
</dbReference>
<dbReference type="InterPro" id="IPR029035">
    <property type="entry name" value="DHS-like_NAD/FAD-binding_dom"/>
</dbReference>
<accession>A0ABY4VAT9</accession>
<gene>
    <name evidence="1" type="ORF">MJO52_20405</name>
</gene>
<proteinExistence type="predicted"/>
<dbReference type="Proteomes" id="UP001055658">
    <property type="component" value="Chromosome"/>
</dbReference>
<sequence length="348" mass="40360">MEYLKEQFNIELQTESNTYIDEGRIHIREMHWSPDEMLGLIDENVYDQILNEWFDERKQNYLQIADEILEKYDNRDRYESLKETFQEGVVIPFIGAGMSISSNYPGWKDYLRKVCSETRVDLSQLNKLMATGKYEEAAQLLFDDMGAASFNEHLKITFSRKREIKGPVNYLPKIFNSGVITTNFDSLLERTYADQGLKFEEIMLGNSASEFPRLAATGKPFLLKLHGHANRQRDRVLTFAEYEAAYSEKAVLRTLVSHTFFAKTMLFMGCSLSSDRTLKLMADYVEEFGHENLPQHYAIVNLHESEDRIARREQLVAANIFPIWYESSDHDEAIEALLLDLVDGNIKI</sequence>
<name>A0ABY4VAT9_9GAMM</name>
<dbReference type="EMBL" id="CP092418">
    <property type="protein sequence ID" value="USD21388.1"/>
    <property type="molecule type" value="Genomic_DNA"/>
</dbReference>
<evidence type="ECO:0000313" key="2">
    <source>
        <dbReference type="Proteomes" id="UP001055658"/>
    </source>
</evidence>
<dbReference type="Pfam" id="PF13289">
    <property type="entry name" value="SIR2_2"/>
    <property type="match status" value="1"/>
</dbReference>
<dbReference type="RefSeq" id="WP_252083785.1">
    <property type="nucleotide sequence ID" value="NZ_CP092418.1"/>
</dbReference>
<protein>
    <submittedName>
        <fullName evidence="1">SIR2 family protein</fullName>
    </submittedName>
</protein>
<keyword evidence="2" id="KW-1185">Reference proteome</keyword>